<feature type="domain" description="Toxin co-regulated pilus biosynthesis protein Q C-terminal" evidence="2">
    <location>
        <begin position="261"/>
        <end position="336"/>
    </location>
</feature>
<feature type="chain" id="PRO_5029729077" description="Toxin co-regulated pilus biosynthesis protein Q C-terminal domain-containing protein" evidence="1">
    <location>
        <begin position="27"/>
        <end position="344"/>
    </location>
</feature>
<dbReference type="Pfam" id="PF10671">
    <property type="entry name" value="TcpQ"/>
    <property type="match status" value="1"/>
</dbReference>
<geneLocation type="plasmid" evidence="3 4">
    <name>PPGU16_p3</name>
</geneLocation>
<accession>A0A7I8C4C9</accession>
<evidence type="ECO:0000313" key="4">
    <source>
        <dbReference type="Proteomes" id="UP000510888"/>
    </source>
</evidence>
<organism evidence="3 4">
    <name type="scientific">Paraburkholderia largidicola</name>
    <dbReference type="NCBI Taxonomy" id="3014751"/>
    <lineage>
        <taxon>Bacteria</taxon>
        <taxon>Pseudomonadati</taxon>
        <taxon>Pseudomonadota</taxon>
        <taxon>Betaproteobacteria</taxon>
        <taxon>Burkholderiales</taxon>
        <taxon>Burkholderiaceae</taxon>
        <taxon>Paraburkholderia</taxon>
    </lineage>
</organism>
<dbReference type="Proteomes" id="UP000510888">
    <property type="component" value="Plasmid PPGU16_p3"/>
</dbReference>
<evidence type="ECO:0000256" key="1">
    <source>
        <dbReference type="SAM" id="SignalP"/>
    </source>
</evidence>
<dbReference type="AlphaFoldDB" id="A0A7I8C4C9"/>
<evidence type="ECO:0000313" key="3">
    <source>
        <dbReference type="EMBL" id="BCF95425.1"/>
    </source>
</evidence>
<dbReference type="EMBL" id="AP023178">
    <property type="protein sequence ID" value="BCF95425.1"/>
    <property type="molecule type" value="Genomic_DNA"/>
</dbReference>
<sequence>MRMNRTAALLAVLVLTGAVSNKAAYAASSVPDYTSSDSSIAVHAFIYADHTVIQLDSYSSALTIKDDSGGTIGFTRNGRYARLDGKLNHFTALVNGEPVVFTRRGWEAPRVIPVAVKVADVHVAAPVATASAPAAASAAAIAYAPASAAKAASAPAVASAPTVASAVQTASAPAAASGAALGLAPNEKVVAVPAAPHAASAPAAARAVPPILASKPAAAPVQASAVVPAVVTKASPPVSLDVATVTLPPSGAAATAAAVPSWTLRRGRLVSSELREIGGHFGWHVEWFYPREVVVPADTTYSGDFQQVATQAITTLKSNGLLINAKFWEGNKTLVVRGAGTMPQ</sequence>
<keyword evidence="3" id="KW-0614">Plasmid</keyword>
<dbReference type="KEGG" id="plad:PPGU16_84920"/>
<dbReference type="InterPro" id="IPR018927">
    <property type="entry name" value="Pilus_synth_Q_C"/>
</dbReference>
<proteinExistence type="predicted"/>
<feature type="signal peptide" evidence="1">
    <location>
        <begin position="1"/>
        <end position="26"/>
    </location>
</feature>
<evidence type="ECO:0000259" key="2">
    <source>
        <dbReference type="Pfam" id="PF10671"/>
    </source>
</evidence>
<gene>
    <name evidence="3" type="ORF">PPGU16_84920</name>
</gene>
<protein>
    <recommendedName>
        <fullName evidence="2">Toxin co-regulated pilus biosynthesis protein Q C-terminal domain-containing protein</fullName>
    </recommendedName>
</protein>
<keyword evidence="4" id="KW-1185">Reference proteome</keyword>
<name>A0A7I8C4C9_9BURK</name>
<reference evidence="3 4" key="1">
    <citation type="journal article" date="2020" name="Genes (Basel)">
        <title>Genomic Comparison of Insect Gut Symbionts from Divergent Burkholderia Subclades.</title>
        <authorList>
            <person name="Takeshita K."/>
            <person name="Kikuchi Y."/>
        </authorList>
    </citation>
    <scope>NUCLEOTIDE SEQUENCE [LARGE SCALE GENOMIC DNA]</scope>
    <source>
        <strain evidence="3 4">PGU16</strain>
        <plasmid evidence="3 4">PPGU16_p3</plasmid>
    </source>
</reference>
<keyword evidence="1" id="KW-0732">Signal</keyword>